<evidence type="ECO:0000256" key="1">
    <source>
        <dbReference type="SAM" id="MobiDB-lite"/>
    </source>
</evidence>
<name>M2B774_9BACT</name>
<feature type="region of interest" description="Disordered" evidence="1">
    <location>
        <begin position="29"/>
        <end position="51"/>
    </location>
</feature>
<keyword evidence="3" id="KW-1185">Reference proteome</keyword>
<sequence>MRRRGTDCDAAFEFETPLSAAFVWTSIPSKTSDKKSRSGVSGDRLRRNDLS</sequence>
<gene>
    <name evidence="2" type="ORF">RE6C_01644</name>
</gene>
<evidence type="ECO:0000313" key="2">
    <source>
        <dbReference type="EMBL" id="EMB17573.1"/>
    </source>
</evidence>
<dbReference type="PATRIC" id="fig|1263867.3.peg.1744"/>
<reference evidence="2" key="1">
    <citation type="submission" date="2012-11" db="EMBL/GenBank/DDBJ databases">
        <title>Permanent draft genomes of Rhodopirellula europaea strain SH398 and 6C.</title>
        <authorList>
            <person name="Richter M."/>
            <person name="Richter-Heitmann T."/>
            <person name="Frank C."/>
            <person name="Harder J."/>
            <person name="Glockner F.O."/>
        </authorList>
    </citation>
    <scope>NUCLEOTIDE SEQUENCE</scope>
    <source>
        <strain evidence="2">6C</strain>
    </source>
</reference>
<comment type="caution">
    <text evidence="2">The sequence shown here is derived from an EMBL/GenBank/DDBJ whole genome shotgun (WGS) entry which is preliminary data.</text>
</comment>
<accession>M2B774</accession>
<dbReference type="AlphaFoldDB" id="M2B774"/>
<dbReference type="Proteomes" id="UP000011529">
    <property type="component" value="Unassembled WGS sequence"/>
</dbReference>
<protein>
    <submittedName>
        <fullName evidence="2">Uncharacterized protein</fullName>
    </submittedName>
</protein>
<organism evidence="2 3">
    <name type="scientific">Rhodopirellula europaea 6C</name>
    <dbReference type="NCBI Taxonomy" id="1263867"/>
    <lineage>
        <taxon>Bacteria</taxon>
        <taxon>Pseudomonadati</taxon>
        <taxon>Planctomycetota</taxon>
        <taxon>Planctomycetia</taxon>
        <taxon>Pirellulales</taxon>
        <taxon>Pirellulaceae</taxon>
        <taxon>Rhodopirellula</taxon>
    </lineage>
</organism>
<reference evidence="2" key="2">
    <citation type="journal article" date="2013" name="Mar. Genomics">
        <title>Expression of sulfatases in Rhodopirellula baltica and the diversity of sulfatases in the genus Rhodopirellula.</title>
        <authorList>
            <person name="Wegner C.E."/>
            <person name="Richter-Heitmann T."/>
            <person name="Klindworth A."/>
            <person name="Klockow C."/>
            <person name="Richter M."/>
            <person name="Achstetter T."/>
            <person name="Glockner F.O."/>
            <person name="Harder J."/>
        </authorList>
    </citation>
    <scope>NUCLEOTIDE SEQUENCE [LARGE SCALE GENOMIC DNA]</scope>
    <source>
        <strain evidence="2">6C</strain>
    </source>
</reference>
<dbReference type="EMBL" id="ANMO01000094">
    <property type="protein sequence ID" value="EMB17573.1"/>
    <property type="molecule type" value="Genomic_DNA"/>
</dbReference>
<proteinExistence type="predicted"/>
<evidence type="ECO:0000313" key="3">
    <source>
        <dbReference type="Proteomes" id="UP000011529"/>
    </source>
</evidence>